<feature type="compositionally biased region" description="Low complexity" evidence="1">
    <location>
        <begin position="26"/>
        <end position="43"/>
    </location>
</feature>
<proteinExistence type="predicted"/>
<name>A0A238V0Z1_9ACTN</name>
<evidence type="ECO:0000256" key="1">
    <source>
        <dbReference type="SAM" id="MobiDB-lite"/>
    </source>
</evidence>
<evidence type="ECO:0000313" key="3">
    <source>
        <dbReference type="Proteomes" id="UP000198420"/>
    </source>
</evidence>
<gene>
    <name evidence="2" type="ORF">SAMN06265355_101628</name>
</gene>
<dbReference type="RefSeq" id="WP_143226896.1">
    <property type="nucleotide sequence ID" value="NZ_FZNP01000001.1"/>
</dbReference>
<dbReference type="PROSITE" id="PS51257">
    <property type="entry name" value="PROKAR_LIPOPROTEIN"/>
    <property type="match status" value="1"/>
</dbReference>
<sequence>MKRGHVAVLALTLALAGCGGSDDGKATSASSPPAPTAATTAPSTPKPGKGNETTPLPPAQSKAVKAFNDCMHEQGVQMPTPNPTRTPAPDELKKIRTALQTCVKSMSAPPTPSRS</sequence>
<dbReference type="EMBL" id="FZNP01000001">
    <property type="protein sequence ID" value="SNR27179.1"/>
    <property type="molecule type" value="Genomic_DNA"/>
</dbReference>
<keyword evidence="3" id="KW-1185">Reference proteome</keyword>
<accession>A0A238V0Z1</accession>
<reference evidence="3" key="1">
    <citation type="submission" date="2017-06" db="EMBL/GenBank/DDBJ databases">
        <authorList>
            <person name="Varghese N."/>
            <person name="Submissions S."/>
        </authorList>
    </citation>
    <scope>NUCLEOTIDE SEQUENCE [LARGE SCALE GENOMIC DNA]</scope>
    <source>
        <strain evidence="3">DSM 44485</strain>
    </source>
</reference>
<organism evidence="2 3">
    <name type="scientific">Actinomadura mexicana</name>
    <dbReference type="NCBI Taxonomy" id="134959"/>
    <lineage>
        <taxon>Bacteria</taxon>
        <taxon>Bacillati</taxon>
        <taxon>Actinomycetota</taxon>
        <taxon>Actinomycetes</taxon>
        <taxon>Streptosporangiales</taxon>
        <taxon>Thermomonosporaceae</taxon>
        <taxon>Actinomadura</taxon>
    </lineage>
</organism>
<evidence type="ECO:0000313" key="2">
    <source>
        <dbReference type="EMBL" id="SNR27179.1"/>
    </source>
</evidence>
<dbReference type="OrthoDB" id="3483710at2"/>
<feature type="region of interest" description="Disordered" evidence="1">
    <location>
        <begin position="17"/>
        <end position="63"/>
    </location>
</feature>
<dbReference type="AlphaFoldDB" id="A0A238V0Z1"/>
<protein>
    <submittedName>
        <fullName evidence="2">Uncharacterized protein</fullName>
    </submittedName>
</protein>
<dbReference type="Proteomes" id="UP000198420">
    <property type="component" value="Unassembled WGS sequence"/>
</dbReference>